<accession>A0ACC0UTM5</accession>
<reference evidence="1" key="1">
    <citation type="submission" date="2022-10" db="EMBL/GenBank/DDBJ databases">
        <title>Complete Genome of Trichothecium roseum strain YXFP-22015, a Plant Pathogen Isolated from Citrus.</title>
        <authorList>
            <person name="Wang Y."/>
            <person name="Zhu L."/>
        </authorList>
    </citation>
    <scope>NUCLEOTIDE SEQUENCE</scope>
    <source>
        <strain evidence="1">YXFP-22015</strain>
    </source>
</reference>
<comment type="caution">
    <text evidence="1">The sequence shown here is derived from an EMBL/GenBank/DDBJ whole genome shotgun (WGS) entry which is preliminary data.</text>
</comment>
<dbReference type="Proteomes" id="UP001163324">
    <property type="component" value="Chromosome 7"/>
</dbReference>
<sequence>MAKSIRRRAENVTAMPSHFLVPLGRRDDFVGRERLLEQLLNIIPPAAYPHDCQRTAVEGLGGIGKTRLVLEAAYHLHEKDPTVSVFWVPAVNITMLENAYREIGQRLGIDGINEDNADVKSLVKAALSRVSAGSWLFILDNADDPELIFEHLMDALPSSPSGSVLVTTRNHEVVAHLDISPKAVFTLEALTPAEGDEFLRNGLAERQCRDSQSITRLLEFLTYLPLAIKQASAYMYQRGMTVTKYLQYCDESDTQFVQLLSKDFEDRTRYRDLQNPVATTWLISFQHIMHTQPEAADLLKFICFLGEKNIPTSLFYTGPDTLQVDEALGMLRGYAFLIDRGESESFDIHRLVRLAMRNWIEQNQTWSTWVTDSIDRLDSRFPWPEHDTYQRQGRWEKAETLEVEVLEKRKTKLGADHPFTLASMSNLALAYQRQGRWEKAETLEVEVLEKRKTKLGADHPFTLASMSNLASTYRRQGRWDKAETLDIEVMEKRKTKLGADHPDTLTIMGNLAVTYWKQGRWEKAETLQVEVMETSKAKLGADHPSTLTSMANLAYTWQAQGRLTEALDSLSECYKLQCRVIGPNHPSSVNALRTLNKWHDDSRGRFWGVHLPVGLLGMITAGTRAIHDGSSKS</sequence>
<gene>
    <name evidence="1" type="ORF">N3K66_007209</name>
</gene>
<protein>
    <submittedName>
        <fullName evidence="1">Uncharacterized protein</fullName>
    </submittedName>
</protein>
<evidence type="ECO:0000313" key="2">
    <source>
        <dbReference type="Proteomes" id="UP001163324"/>
    </source>
</evidence>
<name>A0ACC0UTM5_9HYPO</name>
<evidence type="ECO:0000313" key="1">
    <source>
        <dbReference type="EMBL" id="KAI9897353.1"/>
    </source>
</evidence>
<organism evidence="1 2">
    <name type="scientific">Trichothecium roseum</name>
    <dbReference type="NCBI Taxonomy" id="47278"/>
    <lineage>
        <taxon>Eukaryota</taxon>
        <taxon>Fungi</taxon>
        <taxon>Dikarya</taxon>
        <taxon>Ascomycota</taxon>
        <taxon>Pezizomycotina</taxon>
        <taxon>Sordariomycetes</taxon>
        <taxon>Hypocreomycetidae</taxon>
        <taxon>Hypocreales</taxon>
        <taxon>Hypocreales incertae sedis</taxon>
        <taxon>Trichothecium</taxon>
    </lineage>
</organism>
<proteinExistence type="predicted"/>
<keyword evidence="2" id="KW-1185">Reference proteome</keyword>
<dbReference type="EMBL" id="CM047946">
    <property type="protein sequence ID" value="KAI9897353.1"/>
    <property type="molecule type" value="Genomic_DNA"/>
</dbReference>